<dbReference type="InterPro" id="IPR008040">
    <property type="entry name" value="Hydant_A_N"/>
</dbReference>
<protein>
    <submittedName>
        <fullName evidence="6">N-methylhydantoinase A/acetone carboxylase, beta subunit</fullName>
    </submittedName>
</protein>
<dbReference type="PANTHER" id="PTHR11365:SF23">
    <property type="entry name" value="HYPOTHETICAL 5-OXOPROLINASE (EUROFUNG)-RELATED"/>
    <property type="match status" value="1"/>
</dbReference>
<evidence type="ECO:0000259" key="3">
    <source>
        <dbReference type="Pfam" id="PF01968"/>
    </source>
</evidence>
<dbReference type="EMBL" id="CP000155">
    <property type="protein sequence ID" value="ABC33076.1"/>
    <property type="molecule type" value="Genomic_DNA"/>
</dbReference>
<dbReference type="KEGG" id="hch:HCH_06431"/>
<keyword evidence="7" id="KW-1185">Reference proteome</keyword>
<dbReference type="RefSeq" id="WP_011400128.1">
    <property type="nucleotide sequence ID" value="NC_007645.1"/>
</dbReference>
<dbReference type="Pfam" id="PF01968">
    <property type="entry name" value="Hydantoinase_A"/>
    <property type="match status" value="1"/>
</dbReference>
<comment type="similarity">
    <text evidence="1">Belongs to the oxoprolinase family.</text>
</comment>
<sequence length="1214" mass="130721">MTTQKTNMAGAGKWRFWVDRGGTFTDIVARNPAGELITHKLLSENPAQYPDAVLEGVRVLMGVPRGAQVPEQDIEEIKMGTTVATNALLEHKGEPALLVVSKGFADVLRIGYQTRPDLFALDIRLPDMIYAEVAEVNERINAQGEVLTPLDVAGAEKSLRAAYERGLRSCAIVFMHSYAFCEHESKVAQLARDIGYTQVSVSSELSPLMKIVSRGDTTVVDAYLSPILKRYVNQVSGQLGSMASEPGRLMFMQSNGGLTDARVFNGKDAILSGPAGGVVGMVKTAEAAGFEQLIGFDMGGTSTDVCHYRGEYERSFETEVAGFRLQTPMMSIHTVAAGGGSVLKFDGSRYRVGPESAGAYPGPACYRNGGPLTVTDCNVMLGKLQADYFPKVFGPEANQSLDAECVREKFAALAQQIQDQTGDTRTPEQVAEGFLAIAVDNMAHAIKHISTQRGYDVQDYTLCCFGGAGGQHACLVADALGMKRVFLHPYAGVLSAFGMGLADVREMAETTVEKPLSEALIAELTPLVERMSQDAAAKLTEQRVPAARIESSARLHIKYQGSDTSILVALDAVDAVRQAFSIEHEKRFGFVVADKTLMVEAVQVEVSGRGDAQVAATAPCQGGKLTPDKLLPLTTGGEQYQAPFYVRENIPQGRAIDGPAVIVEKIGAIVVEPGWRAQLTDRNDVVLERVAARPQRHSIGTDADPVMLEIFNNLYMFIAEQMGLVLQNTAVSVNIKERLDFSCAIFDAEGELVANAPHMPVHLGSMSHSIKTVMARNAGTMRPGDVFMLNDPYNGGTHLPDITVIKPVFDSAGENICFYVASRGHHADVGGVAPGSMPSDSSHIDEEGILLDNVKLVDAGVFQEKMTRELFLSGPHPARNIEFTIADLRAQVAACEAGVQALQKVVSQYGLEVVQAYMKHVQENAEECVRRVIDVLSDGEFEYAMDDDHKVQVKIQVDRDQRTATVDFTGSSPQHPRNYNAPLAVVHAAVLYVFRCLVNDQIPLNGGCLRPLQIIVPEGSMLNPCYPAAVVAGNVEVSQLVVDALFGALGVKGAAQGTMNNLTWGDNEFQYYETICGGDGATANADGAGPVHTHMTNSRLTDPEVLEWRFPVLLEEFKVRRGSGGGGRHCGGDGVCRSLRFLKPMQVSILSNRREVAPYGASGGEPGQVGVNRVIRRDGGVQSLGAQVSLQLEAGDRLQIETPGGGGFGESQKD</sequence>
<dbReference type="HOGENOM" id="CLU_002157_0_0_6"/>
<evidence type="ECO:0000259" key="4">
    <source>
        <dbReference type="Pfam" id="PF02538"/>
    </source>
</evidence>
<gene>
    <name evidence="6" type="ordered locus">HCH_06431</name>
</gene>
<dbReference type="GO" id="GO:0006749">
    <property type="term" value="P:glutathione metabolic process"/>
    <property type="evidence" value="ECO:0007669"/>
    <property type="project" value="TreeGrafter"/>
</dbReference>
<dbReference type="eggNOG" id="COG0145">
    <property type="taxonomic scope" value="Bacteria"/>
</dbReference>
<dbReference type="GO" id="GO:0005829">
    <property type="term" value="C:cytosol"/>
    <property type="evidence" value="ECO:0007669"/>
    <property type="project" value="TreeGrafter"/>
</dbReference>
<dbReference type="PANTHER" id="PTHR11365">
    <property type="entry name" value="5-OXOPROLINASE RELATED"/>
    <property type="match status" value="1"/>
</dbReference>
<organism evidence="6 7">
    <name type="scientific">Hahella chejuensis (strain KCTC 2396)</name>
    <dbReference type="NCBI Taxonomy" id="349521"/>
    <lineage>
        <taxon>Bacteria</taxon>
        <taxon>Pseudomonadati</taxon>
        <taxon>Pseudomonadota</taxon>
        <taxon>Gammaproteobacteria</taxon>
        <taxon>Oceanospirillales</taxon>
        <taxon>Hahellaceae</taxon>
        <taxon>Hahella</taxon>
    </lineage>
</organism>
<evidence type="ECO:0000256" key="1">
    <source>
        <dbReference type="ARBA" id="ARBA00010403"/>
    </source>
</evidence>
<dbReference type="eggNOG" id="COG0146">
    <property type="taxonomic scope" value="Bacteria"/>
</dbReference>
<feature type="compositionally biased region" description="Gly residues" evidence="2">
    <location>
        <begin position="1203"/>
        <end position="1214"/>
    </location>
</feature>
<dbReference type="Pfam" id="PF05378">
    <property type="entry name" value="Hydant_A_N"/>
    <property type="match status" value="1"/>
</dbReference>
<dbReference type="AlphaFoldDB" id="Q2S8E8"/>
<dbReference type="GO" id="GO:0017168">
    <property type="term" value="F:5-oxoprolinase (ATP-hydrolyzing) activity"/>
    <property type="evidence" value="ECO:0007669"/>
    <property type="project" value="TreeGrafter"/>
</dbReference>
<evidence type="ECO:0000256" key="2">
    <source>
        <dbReference type="SAM" id="MobiDB-lite"/>
    </source>
</evidence>
<dbReference type="InterPro" id="IPR045079">
    <property type="entry name" value="Oxoprolinase-like"/>
</dbReference>
<evidence type="ECO:0000259" key="5">
    <source>
        <dbReference type="Pfam" id="PF05378"/>
    </source>
</evidence>
<reference evidence="6 7" key="1">
    <citation type="journal article" date="2005" name="Nucleic Acids Res.">
        <title>Genomic blueprint of Hahella chejuensis, a marine microbe producing an algicidal agent.</title>
        <authorList>
            <person name="Jeong H."/>
            <person name="Yim J.H."/>
            <person name="Lee C."/>
            <person name="Choi S.-H."/>
            <person name="Park Y.K."/>
            <person name="Yoon S.H."/>
            <person name="Hur C.-G."/>
            <person name="Kang H.-Y."/>
            <person name="Kim D."/>
            <person name="Lee H.H."/>
            <person name="Park K.H."/>
            <person name="Park S.-H."/>
            <person name="Park H.-S."/>
            <person name="Lee H.K."/>
            <person name="Oh T.K."/>
            <person name="Kim J.F."/>
        </authorList>
    </citation>
    <scope>NUCLEOTIDE SEQUENCE [LARGE SCALE GENOMIC DNA]</scope>
    <source>
        <strain evidence="6 7">KCTC 2396</strain>
    </source>
</reference>
<feature type="region of interest" description="Disordered" evidence="2">
    <location>
        <begin position="1195"/>
        <end position="1214"/>
    </location>
</feature>
<dbReference type="STRING" id="349521.HCH_06431"/>
<name>Q2S8E8_HAHCH</name>
<dbReference type="InterPro" id="IPR003692">
    <property type="entry name" value="Hydantoinase_B"/>
</dbReference>
<feature type="domain" description="Hydantoinase B/oxoprolinase" evidence="4">
    <location>
        <begin position="704"/>
        <end position="1210"/>
    </location>
</feature>
<evidence type="ECO:0000313" key="7">
    <source>
        <dbReference type="Proteomes" id="UP000000238"/>
    </source>
</evidence>
<proteinExistence type="inferred from homology"/>
<feature type="domain" description="Hydantoinase A/oxoprolinase" evidence="3">
    <location>
        <begin position="214"/>
        <end position="506"/>
    </location>
</feature>
<accession>Q2S8E8</accession>
<dbReference type="Proteomes" id="UP000000238">
    <property type="component" value="Chromosome"/>
</dbReference>
<dbReference type="InterPro" id="IPR002821">
    <property type="entry name" value="Hydantoinase_A"/>
</dbReference>
<dbReference type="Pfam" id="PF02538">
    <property type="entry name" value="Hydantoinase_B"/>
    <property type="match status" value="1"/>
</dbReference>
<evidence type="ECO:0000313" key="6">
    <source>
        <dbReference type="EMBL" id="ABC33076.1"/>
    </source>
</evidence>
<feature type="domain" description="Hydantoinase/oxoprolinase N-terminal" evidence="5">
    <location>
        <begin position="15"/>
        <end position="194"/>
    </location>
</feature>